<dbReference type="EMBL" id="JACCBT010000001">
    <property type="protein sequence ID" value="NYE17547.1"/>
    <property type="molecule type" value="Genomic_DNA"/>
</dbReference>
<dbReference type="GO" id="GO:0003677">
    <property type="term" value="F:DNA binding"/>
    <property type="evidence" value="ECO:0007669"/>
    <property type="project" value="UniProtKB-KW"/>
</dbReference>
<keyword evidence="8" id="KW-1185">Reference proteome</keyword>
<comment type="caution">
    <text evidence="7">The sequence shown here is derived from an EMBL/GenBank/DDBJ whole genome shotgun (WGS) entry which is preliminary data.</text>
</comment>
<evidence type="ECO:0000313" key="8">
    <source>
        <dbReference type="Proteomes" id="UP000591272"/>
    </source>
</evidence>
<feature type="transmembrane region" description="Helical" evidence="6">
    <location>
        <begin position="308"/>
        <end position="329"/>
    </location>
</feature>
<evidence type="ECO:0000256" key="6">
    <source>
        <dbReference type="SAM" id="Phobius"/>
    </source>
</evidence>
<name>A0A7Y9GJA5_9ACTN</name>
<keyword evidence="4" id="KW-0804">Transcription</keyword>
<keyword evidence="6" id="KW-0812">Transmembrane</keyword>
<keyword evidence="1" id="KW-0805">Transcription regulation</keyword>
<evidence type="ECO:0000313" key="7">
    <source>
        <dbReference type="EMBL" id="NYE17547.1"/>
    </source>
</evidence>
<keyword evidence="6" id="KW-1133">Transmembrane helix</keyword>
<dbReference type="GO" id="GO:0016987">
    <property type="term" value="F:sigma factor activity"/>
    <property type="evidence" value="ECO:0007669"/>
    <property type="project" value="UniProtKB-KW"/>
</dbReference>
<dbReference type="InterPro" id="IPR013325">
    <property type="entry name" value="RNA_pol_sigma_r2"/>
</dbReference>
<dbReference type="Gene3D" id="1.10.1740.10">
    <property type="match status" value="1"/>
</dbReference>
<feature type="compositionally biased region" description="Basic and acidic residues" evidence="5">
    <location>
        <begin position="332"/>
        <end position="341"/>
    </location>
</feature>
<evidence type="ECO:0000256" key="2">
    <source>
        <dbReference type="ARBA" id="ARBA00023082"/>
    </source>
</evidence>
<organism evidence="7 8">
    <name type="scientific">Actinomadura citrea</name>
    <dbReference type="NCBI Taxonomy" id="46158"/>
    <lineage>
        <taxon>Bacteria</taxon>
        <taxon>Bacillati</taxon>
        <taxon>Actinomycetota</taxon>
        <taxon>Actinomycetes</taxon>
        <taxon>Streptosporangiales</taxon>
        <taxon>Thermomonosporaceae</taxon>
        <taxon>Actinomadura</taxon>
    </lineage>
</organism>
<evidence type="ECO:0000256" key="5">
    <source>
        <dbReference type="SAM" id="MobiDB-lite"/>
    </source>
</evidence>
<dbReference type="RefSeq" id="WP_179837867.1">
    <property type="nucleotide sequence ID" value="NZ_BMRD01000023.1"/>
</dbReference>
<dbReference type="Gene3D" id="1.10.10.10">
    <property type="entry name" value="Winged helix-like DNA-binding domain superfamily/Winged helix DNA-binding domain"/>
    <property type="match status" value="1"/>
</dbReference>
<dbReference type="PANTHER" id="PTHR43133">
    <property type="entry name" value="RNA POLYMERASE ECF-TYPE SIGMA FACTO"/>
    <property type="match status" value="1"/>
</dbReference>
<dbReference type="SUPFAM" id="SSF88946">
    <property type="entry name" value="Sigma2 domain of RNA polymerase sigma factors"/>
    <property type="match status" value="1"/>
</dbReference>
<dbReference type="GO" id="GO:0006352">
    <property type="term" value="P:DNA-templated transcription initiation"/>
    <property type="evidence" value="ECO:0007669"/>
    <property type="project" value="InterPro"/>
</dbReference>
<reference evidence="7 8" key="1">
    <citation type="submission" date="2020-07" db="EMBL/GenBank/DDBJ databases">
        <title>Sequencing the genomes of 1000 actinobacteria strains.</title>
        <authorList>
            <person name="Klenk H.-P."/>
        </authorList>
    </citation>
    <scope>NUCLEOTIDE SEQUENCE [LARGE SCALE GENOMIC DNA]</scope>
    <source>
        <strain evidence="7 8">DSM 43461</strain>
    </source>
</reference>
<feature type="region of interest" description="Disordered" evidence="5">
    <location>
        <begin position="332"/>
        <end position="402"/>
    </location>
</feature>
<keyword evidence="2" id="KW-0731">Sigma factor</keyword>
<dbReference type="GO" id="GO:0000428">
    <property type="term" value="C:DNA-directed RNA polymerase complex"/>
    <property type="evidence" value="ECO:0007669"/>
    <property type="project" value="UniProtKB-KW"/>
</dbReference>
<proteinExistence type="predicted"/>
<evidence type="ECO:0000256" key="4">
    <source>
        <dbReference type="ARBA" id="ARBA00023163"/>
    </source>
</evidence>
<dbReference type="Proteomes" id="UP000591272">
    <property type="component" value="Unassembled WGS sequence"/>
</dbReference>
<sequence length="402" mass="44096">MSDDLLVETLRERDPGAPPAVYDAHAEGLYAYCWSQLRGRDAAQVALRDTFIVAEAHIGKLREPERFGPWLYAIARLECARRMPSEHQVPDVPVTGHDQEDVDQRITVWRAVLALRPLSREILELHVRRQLSVPDLAKVFGVSLRDAQTALDGARGELEAALTVEILANKGACGCPERALLLRERRGDLTDDISRRLVEHARVCAACGALRPRTMSAAQVYGLLPDVLPAPEMRLRVMSCFLDPELVGYRLFVATRVTEFRSDGFPVQTAFGRPGRTSRQGRRWRFGRTRRASKEEGAAKLCAQVGRAFAVLVTVALLSASGVASMYAVGARRESRDERAAPRPTAVPGISQRPGSGRQPHPHASDTLDAIPLATFPPGAQMSSAPPGYRSPIPKARTAPAR</sequence>
<protein>
    <submittedName>
        <fullName evidence="7">DNA-directed RNA polymerase specialized sigma24 family protein</fullName>
    </submittedName>
</protein>
<dbReference type="InterPro" id="IPR036388">
    <property type="entry name" value="WH-like_DNA-bd_sf"/>
</dbReference>
<dbReference type="PANTHER" id="PTHR43133:SF8">
    <property type="entry name" value="RNA POLYMERASE SIGMA FACTOR HI_1459-RELATED"/>
    <property type="match status" value="1"/>
</dbReference>
<keyword evidence="7" id="KW-0240">DNA-directed RNA polymerase</keyword>
<evidence type="ECO:0000256" key="1">
    <source>
        <dbReference type="ARBA" id="ARBA00023015"/>
    </source>
</evidence>
<gene>
    <name evidence="7" type="ORF">BJ999_007843</name>
</gene>
<evidence type="ECO:0000256" key="3">
    <source>
        <dbReference type="ARBA" id="ARBA00023125"/>
    </source>
</evidence>
<keyword evidence="6" id="KW-0472">Membrane</keyword>
<dbReference type="AlphaFoldDB" id="A0A7Y9GJA5"/>
<dbReference type="InterPro" id="IPR039425">
    <property type="entry name" value="RNA_pol_sigma-70-like"/>
</dbReference>
<accession>A0A7Y9GJA5</accession>
<keyword evidence="3" id="KW-0238">DNA-binding</keyword>